<dbReference type="PANTHER" id="PTHR36840:SF1">
    <property type="entry name" value="BLL5714 PROTEIN"/>
    <property type="match status" value="1"/>
</dbReference>
<dbReference type="InterPro" id="IPR010640">
    <property type="entry name" value="Low_temperature_requirement_A"/>
</dbReference>
<keyword evidence="1" id="KW-0472">Membrane</keyword>
<accession>A0A7W5EVU0</accession>
<evidence type="ECO:0000313" key="3">
    <source>
        <dbReference type="Proteomes" id="UP000518892"/>
    </source>
</evidence>
<evidence type="ECO:0000256" key="1">
    <source>
        <dbReference type="SAM" id="Phobius"/>
    </source>
</evidence>
<comment type="caution">
    <text evidence="2">The sequence shown here is derived from an EMBL/GenBank/DDBJ whole genome shotgun (WGS) entry which is preliminary data.</text>
</comment>
<sequence>MSSASSSGLRPHPLMRIRDGREARVSYVELLFDLIYVFAIIQVSHFLLDHLTPLGALQALLLWFAVWLGWQYTAWVTNW</sequence>
<proteinExistence type="predicted"/>
<dbReference type="PANTHER" id="PTHR36840">
    <property type="entry name" value="BLL5714 PROTEIN"/>
    <property type="match status" value="1"/>
</dbReference>
<evidence type="ECO:0000313" key="2">
    <source>
        <dbReference type="EMBL" id="MBB3232399.1"/>
    </source>
</evidence>
<dbReference type="Proteomes" id="UP000518892">
    <property type="component" value="Unassembled WGS sequence"/>
</dbReference>
<feature type="transmembrane region" description="Helical" evidence="1">
    <location>
        <begin position="25"/>
        <end position="48"/>
    </location>
</feature>
<feature type="transmembrane region" description="Helical" evidence="1">
    <location>
        <begin position="54"/>
        <end position="75"/>
    </location>
</feature>
<organism evidence="2 3">
    <name type="scientific">Halomonas stenophila</name>
    <dbReference type="NCBI Taxonomy" id="795312"/>
    <lineage>
        <taxon>Bacteria</taxon>
        <taxon>Pseudomonadati</taxon>
        <taxon>Pseudomonadota</taxon>
        <taxon>Gammaproteobacteria</taxon>
        <taxon>Oceanospirillales</taxon>
        <taxon>Halomonadaceae</taxon>
        <taxon>Halomonas</taxon>
    </lineage>
</organism>
<keyword evidence="1" id="KW-1133">Transmembrane helix</keyword>
<reference evidence="2 3" key="1">
    <citation type="submission" date="2020-08" db="EMBL/GenBank/DDBJ databases">
        <title>Genomic Encyclopedia of Type Strains, Phase III (KMG-III): the genomes of soil and plant-associated and newly described type strains.</title>
        <authorList>
            <person name="Whitman W."/>
        </authorList>
    </citation>
    <scope>NUCLEOTIDE SEQUENCE [LARGE SCALE GENOMIC DNA]</scope>
    <source>
        <strain evidence="2 3">CECT 7744</strain>
    </source>
</reference>
<dbReference type="EMBL" id="JACHXR010000012">
    <property type="protein sequence ID" value="MBB3232399.1"/>
    <property type="molecule type" value="Genomic_DNA"/>
</dbReference>
<name>A0A7W5EVU0_9GAMM</name>
<gene>
    <name evidence="2" type="ORF">FHR97_003267</name>
</gene>
<dbReference type="AlphaFoldDB" id="A0A7W5EVU0"/>
<keyword evidence="3" id="KW-1185">Reference proteome</keyword>
<protein>
    <submittedName>
        <fullName evidence="2">Low temperature requirement protein LtrA</fullName>
    </submittedName>
</protein>
<dbReference type="RefSeq" id="WP_246404099.1">
    <property type="nucleotide sequence ID" value="NZ_JACHXR010000012.1"/>
</dbReference>
<dbReference type="Pfam" id="PF06772">
    <property type="entry name" value="LtrA"/>
    <property type="match status" value="1"/>
</dbReference>
<keyword evidence="1" id="KW-0812">Transmembrane</keyword>